<reference evidence="1" key="1">
    <citation type="submission" date="2018-02" db="EMBL/GenBank/DDBJ databases">
        <title>Rhizophora mucronata_Transcriptome.</title>
        <authorList>
            <person name="Meera S.P."/>
            <person name="Sreeshan A."/>
            <person name="Augustine A."/>
        </authorList>
    </citation>
    <scope>NUCLEOTIDE SEQUENCE</scope>
    <source>
        <tissue evidence="1">Leaf</tissue>
    </source>
</reference>
<organism evidence="1">
    <name type="scientific">Rhizophora mucronata</name>
    <name type="common">Asiatic mangrove</name>
    <dbReference type="NCBI Taxonomy" id="61149"/>
    <lineage>
        <taxon>Eukaryota</taxon>
        <taxon>Viridiplantae</taxon>
        <taxon>Streptophyta</taxon>
        <taxon>Embryophyta</taxon>
        <taxon>Tracheophyta</taxon>
        <taxon>Spermatophyta</taxon>
        <taxon>Magnoliopsida</taxon>
        <taxon>eudicotyledons</taxon>
        <taxon>Gunneridae</taxon>
        <taxon>Pentapetalae</taxon>
        <taxon>rosids</taxon>
        <taxon>fabids</taxon>
        <taxon>Malpighiales</taxon>
        <taxon>Rhizophoraceae</taxon>
        <taxon>Rhizophora</taxon>
    </lineage>
</organism>
<accession>A0A2P2QEY5</accession>
<protein>
    <submittedName>
        <fullName evidence="1">Uncharacterized protein</fullName>
    </submittedName>
</protein>
<dbReference type="EMBL" id="GGEC01085077">
    <property type="protein sequence ID" value="MBX65561.1"/>
    <property type="molecule type" value="Transcribed_RNA"/>
</dbReference>
<proteinExistence type="predicted"/>
<evidence type="ECO:0000313" key="1">
    <source>
        <dbReference type="EMBL" id="MBX65561.1"/>
    </source>
</evidence>
<name>A0A2P2QEY5_RHIMU</name>
<dbReference type="AlphaFoldDB" id="A0A2P2QEY5"/>
<sequence>MSIVQCIRMVSFSKPKLTKLINDAIPL</sequence>